<evidence type="ECO:0000313" key="3">
    <source>
        <dbReference type="Proteomes" id="UP000037274"/>
    </source>
</evidence>
<evidence type="ECO:0000256" key="1">
    <source>
        <dbReference type="SAM" id="MobiDB-lite"/>
    </source>
</evidence>
<evidence type="ECO:0000313" key="2">
    <source>
        <dbReference type="EMBL" id="KMS77810.1"/>
    </source>
</evidence>
<name>A0ABR5HW21_STRLW</name>
<comment type="caution">
    <text evidence="2">The sequence shown here is derived from an EMBL/GenBank/DDBJ whole genome shotgun (WGS) entry which is preliminary data.</text>
</comment>
<gene>
    <name evidence="2" type="ORF">ACH49_18985</name>
</gene>
<keyword evidence="3" id="KW-1185">Reference proteome</keyword>
<dbReference type="Proteomes" id="UP000037274">
    <property type="component" value="Unassembled WGS sequence"/>
</dbReference>
<proteinExistence type="predicted"/>
<organism evidence="2 3">
    <name type="scientific">Streptomyces leeuwenhoekii</name>
    <dbReference type="NCBI Taxonomy" id="1437453"/>
    <lineage>
        <taxon>Bacteria</taxon>
        <taxon>Bacillati</taxon>
        <taxon>Actinomycetota</taxon>
        <taxon>Actinomycetes</taxon>
        <taxon>Kitasatosporales</taxon>
        <taxon>Streptomycetaceae</taxon>
        <taxon>Streptomyces</taxon>
    </lineage>
</organism>
<feature type="region of interest" description="Disordered" evidence="1">
    <location>
        <begin position="42"/>
        <end position="65"/>
    </location>
</feature>
<dbReference type="EMBL" id="LFEH01000070">
    <property type="protein sequence ID" value="KMS77810.1"/>
    <property type="molecule type" value="Genomic_DNA"/>
</dbReference>
<sequence>MDMTLTLHTVYTCGVYVGCIRGGEECGEAVNEQAGGGCHGFATVPDGPGRRHRTPGRGAGSGAGV</sequence>
<accession>A0ABR5HW21</accession>
<protein>
    <submittedName>
        <fullName evidence="2">Uncharacterized protein</fullName>
    </submittedName>
</protein>
<reference evidence="2 3" key="1">
    <citation type="submission" date="2015-06" db="EMBL/GenBank/DDBJ databases">
        <title>Draft genome sequence of Streptomyces leeuwenhoekii C58, which produces the novel lasso peptide, chaxapeptin.</title>
        <authorList>
            <person name="Yi Y."/>
            <person name="Hai D."/>
            <person name="Jaspars M."/>
            <person name="Sheng H."/>
            <person name="Rateb M.E."/>
            <person name="Bull A."/>
            <person name="Goodfellow M."/>
            <person name="Asenjo J.A."/>
            <person name="Ebel R."/>
        </authorList>
    </citation>
    <scope>NUCLEOTIDE SEQUENCE [LARGE SCALE GENOMIC DNA]</scope>
    <source>
        <strain evidence="2 3">C58</strain>
    </source>
</reference>